<dbReference type="RefSeq" id="WP_095976605.1">
    <property type="nucleotide sequence ID" value="NZ_CP022163.1"/>
</dbReference>
<evidence type="ECO:0000256" key="4">
    <source>
        <dbReference type="ARBA" id="ARBA00022692"/>
    </source>
</evidence>
<proteinExistence type="inferred from homology"/>
<name>A0A250I9H7_9BACT</name>
<keyword evidence="3" id="KW-1003">Cell membrane</keyword>
<evidence type="ECO:0000256" key="2">
    <source>
        <dbReference type="ARBA" id="ARBA00006257"/>
    </source>
</evidence>
<feature type="transmembrane region" description="Helical" evidence="7">
    <location>
        <begin position="162"/>
        <end position="184"/>
    </location>
</feature>
<keyword evidence="5 7" id="KW-1133">Transmembrane helix</keyword>
<dbReference type="PANTHER" id="PTHR30587">
    <property type="entry name" value="FLAGELLAR BIOSYNTHETIC PROTEIN FLIP"/>
    <property type="match status" value="1"/>
</dbReference>
<dbReference type="GO" id="GO:0009306">
    <property type="term" value="P:protein secretion"/>
    <property type="evidence" value="ECO:0007669"/>
    <property type="project" value="InterPro"/>
</dbReference>
<keyword evidence="8" id="KW-0969">Cilium</keyword>
<evidence type="ECO:0000256" key="3">
    <source>
        <dbReference type="ARBA" id="ARBA00022475"/>
    </source>
</evidence>
<comment type="subcellular location">
    <subcellularLocation>
        <location evidence="1">Cell membrane</location>
        <topology evidence="1">Multi-pass membrane protein</topology>
    </subcellularLocation>
</comment>
<dbReference type="PRINTS" id="PR01302">
    <property type="entry name" value="TYPE3IMPPROT"/>
</dbReference>
<dbReference type="NCBIfam" id="TIGR01102">
    <property type="entry name" value="yscR"/>
    <property type="match status" value="1"/>
</dbReference>
<dbReference type="Proteomes" id="UP000217289">
    <property type="component" value="Chromosome"/>
</dbReference>
<feature type="transmembrane region" description="Helical" evidence="7">
    <location>
        <begin position="196"/>
        <end position="217"/>
    </location>
</feature>
<dbReference type="EMBL" id="CP022163">
    <property type="protein sequence ID" value="ATB27858.1"/>
    <property type="molecule type" value="Genomic_DNA"/>
</dbReference>
<sequence>MTFSQMSFAGSPLSMMGLLALLSLLPFAVMMLTSFSKIAVVLSLARSAMGTQQAPPTIVLTGLAAVLTGHIMAPVMERMYEAGQVVYQDIGSGERILDAAMKVSEPLRSFLVKHGSAEERERLVELARELRPPEDAERVNEDELFVVIPAFVLTELKEAFQIGFLVFLPFLVLDMVIANVLLALGMQSLSPSQVSLPFKILLFVAVDGWSLLARGLILGYR</sequence>
<dbReference type="KEGG" id="mbd:MEBOL_001303"/>
<dbReference type="Pfam" id="PF00813">
    <property type="entry name" value="FliP"/>
    <property type="match status" value="1"/>
</dbReference>
<evidence type="ECO:0000313" key="9">
    <source>
        <dbReference type="Proteomes" id="UP000217289"/>
    </source>
</evidence>
<keyword evidence="4 7" id="KW-0812">Transmembrane</keyword>
<evidence type="ECO:0000313" key="8">
    <source>
        <dbReference type="EMBL" id="ATB27858.1"/>
    </source>
</evidence>
<keyword evidence="8" id="KW-0966">Cell projection</keyword>
<dbReference type="NCBIfam" id="NF009438">
    <property type="entry name" value="PRK12797.1"/>
    <property type="match status" value="1"/>
</dbReference>
<evidence type="ECO:0000256" key="7">
    <source>
        <dbReference type="SAM" id="Phobius"/>
    </source>
</evidence>
<reference evidence="8 9" key="1">
    <citation type="submission" date="2017-06" db="EMBL/GenBank/DDBJ databases">
        <authorList>
            <person name="Kim H.J."/>
            <person name="Triplett B.A."/>
        </authorList>
    </citation>
    <scope>NUCLEOTIDE SEQUENCE [LARGE SCALE GENOMIC DNA]</scope>
    <source>
        <strain evidence="8 9">DSM 14713</strain>
    </source>
</reference>
<dbReference type="GO" id="GO:0005886">
    <property type="term" value="C:plasma membrane"/>
    <property type="evidence" value="ECO:0007669"/>
    <property type="project" value="UniProtKB-SubCell"/>
</dbReference>
<evidence type="ECO:0000256" key="6">
    <source>
        <dbReference type="ARBA" id="ARBA00023136"/>
    </source>
</evidence>
<evidence type="ECO:0000256" key="5">
    <source>
        <dbReference type="ARBA" id="ARBA00022989"/>
    </source>
</evidence>
<comment type="similarity">
    <text evidence="2">Belongs to the FliP/MopC/SpaP family.</text>
</comment>
<dbReference type="InterPro" id="IPR005838">
    <property type="entry name" value="T3SS_IM_P"/>
</dbReference>
<feature type="transmembrane region" description="Helical" evidence="7">
    <location>
        <begin position="57"/>
        <end position="75"/>
    </location>
</feature>
<dbReference type="InterPro" id="IPR005773">
    <property type="entry name" value="T3SS_YscR-like"/>
</dbReference>
<dbReference type="PROSITE" id="PS01061">
    <property type="entry name" value="FLIP_2"/>
    <property type="match status" value="1"/>
</dbReference>
<keyword evidence="9" id="KW-1185">Reference proteome</keyword>
<dbReference type="PANTHER" id="PTHR30587:SF2">
    <property type="entry name" value="SURFACE PRESENTATION OF ANTIGENS PROTEIN SPAP"/>
    <property type="match status" value="1"/>
</dbReference>
<keyword evidence="6 7" id="KW-0472">Membrane</keyword>
<dbReference type="AlphaFoldDB" id="A0A250I9H7"/>
<evidence type="ECO:0000256" key="1">
    <source>
        <dbReference type="ARBA" id="ARBA00004651"/>
    </source>
</evidence>
<protein>
    <submittedName>
        <fullName evidence="8">Flagellar biosynthesis protein FliP</fullName>
    </submittedName>
</protein>
<keyword evidence="8" id="KW-0282">Flagellum</keyword>
<gene>
    <name evidence="8" type="ORF">MEBOL_001303</name>
</gene>
<accession>A0A250I9H7</accession>
<organism evidence="8 9">
    <name type="scientific">Melittangium boletus DSM 14713</name>
    <dbReference type="NCBI Taxonomy" id="1294270"/>
    <lineage>
        <taxon>Bacteria</taxon>
        <taxon>Pseudomonadati</taxon>
        <taxon>Myxococcota</taxon>
        <taxon>Myxococcia</taxon>
        <taxon>Myxococcales</taxon>
        <taxon>Cystobacterineae</taxon>
        <taxon>Archangiaceae</taxon>
        <taxon>Melittangium</taxon>
    </lineage>
</organism>
<dbReference type="PROSITE" id="PS01060">
    <property type="entry name" value="FLIP_1"/>
    <property type="match status" value="1"/>
</dbReference>
<dbReference type="OrthoDB" id="9805111at2"/>